<comment type="caution">
    <text evidence="2">The sequence shown here is derived from an EMBL/GenBank/DDBJ whole genome shotgun (WGS) entry which is preliminary data.</text>
</comment>
<dbReference type="PANTHER" id="PTHR43236">
    <property type="entry name" value="ANTITOXIN HIGA1"/>
    <property type="match status" value="1"/>
</dbReference>
<feature type="domain" description="IrrE N-terminal-like" evidence="1">
    <location>
        <begin position="38"/>
        <end position="138"/>
    </location>
</feature>
<dbReference type="InterPro" id="IPR052345">
    <property type="entry name" value="Rad_response_metalloprotease"/>
</dbReference>
<dbReference type="Gene3D" id="1.10.10.2910">
    <property type="match status" value="1"/>
</dbReference>
<protein>
    <submittedName>
        <fullName evidence="2">ImmA/IrrE family metallo-endopeptidase</fullName>
    </submittedName>
</protein>
<evidence type="ECO:0000313" key="3">
    <source>
        <dbReference type="Proteomes" id="UP000606499"/>
    </source>
</evidence>
<proteinExistence type="predicted"/>
<name>A0A923RWV6_9FIRM</name>
<accession>A0A923RWV6</accession>
<dbReference type="EMBL" id="JACOPL010000015">
    <property type="protein sequence ID" value="MBC5726403.1"/>
    <property type="molecule type" value="Genomic_DNA"/>
</dbReference>
<dbReference type="PANTHER" id="PTHR43236:SF1">
    <property type="entry name" value="BLL7220 PROTEIN"/>
    <property type="match status" value="1"/>
</dbReference>
<reference evidence="2" key="1">
    <citation type="submission" date="2020-08" db="EMBL/GenBank/DDBJ databases">
        <title>Genome public.</title>
        <authorList>
            <person name="Liu C."/>
            <person name="Sun Q."/>
        </authorList>
    </citation>
    <scope>NUCLEOTIDE SEQUENCE</scope>
    <source>
        <strain evidence="2">NSJ-28</strain>
    </source>
</reference>
<dbReference type="Pfam" id="PF06114">
    <property type="entry name" value="Peptidase_M78"/>
    <property type="match status" value="1"/>
</dbReference>
<organism evidence="2 3">
    <name type="scientific">Agathobaculum faecis</name>
    <dbReference type="NCBI Taxonomy" id="2763013"/>
    <lineage>
        <taxon>Bacteria</taxon>
        <taxon>Bacillati</taxon>
        <taxon>Bacillota</taxon>
        <taxon>Clostridia</taxon>
        <taxon>Eubacteriales</taxon>
        <taxon>Butyricicoccaceae</taxon>
        <taxon>Agathobaculum</taxon>
    </lineage>
</organism>
<evidence type="ECO:0000313" key="2">
    <source>
        <dbReference type="EMBL" id="MBC5726403.1"/>
    </source>
</evidence>
<evidence type="ECO:0000259" key="1">
    <source>
        <dbReference type="Pfam" id="PF06114"/>
    </source>
</evidence>
<dbReference type="AlphaFoldDB" id="A0A923RWV6"/>
<keyword evidence="3" id="KW-1185">Reference proteome</keyword>
<sequence>MLVVDRLIKKHQTRAPFQIASDLGYIIISCPLYNVRGFYQYMKRNHIIYLDESLSYEDARFVCAHELGHSLLHRGANRIFMDSRTFMVGSKYEREANLFASCLLVDDSELVDLAYCGLTIDQISNELSIPKPCVEARLLK</sequence>
<dbReference type="InterPro" id="IPR010359">
    <property type="entry name" value="IrrE_HExxH"/>
</dbReference>
<gene>
    <name evidence="2" type="ORF">H8S45_13160</name>
</gene>
<dbReference type="RefSeq" id="WP_186950212.1">
    <property type="nucleotide sequence ID" value="NZ_JACOPL010000015.1"/>
</dbReference>
<dbReference type="Proteomes" id="UP000606499">
    <property type="component" value="Unassembled WGS sequence"/>
</dbReference>